<sequence>MKYKMIKFTGEIVIDSRITSIYSRKIRKRKKTKNKKSLI</sequence>
<reference evidence="1" key="1">
    <citation type="submission" date="2018-02" db="EMBL/GenBank/DDBJ databases">
        <title>Rhizophora mucronata_Transcriptome.</title>
        <authorList>
            <person name="Meera S.P."/>
            <person name="Sreeshan A."/>
            <person name="Augustine A."/>
        </authorList>
    </citation>
    <scope>NUCLEOTIDE SEQUENCE</scope>
    <source>
        <tissue evidence="1">Leaf</tissue>
    </source>
</reference>
<dbReference type="AlphaFoldDB" id="A0A2P2NCI9"/>
<protein>
    <submittedName>
        <fullName evidence="1">Uncharacterized protein</fullName>
    </submittedName>
</protein>
<name>A0A2P2NCI9_RHIMU</name>
<dbReference type="EMBL" id="GGEC01059680">
    <property type="protein sequence ID" value="MBX40164.1"/>
    <property type="molecule type" value="Transcribed_RNA"/>
</dbReference>
<proteinExistence type="predicted"/>
<evidence type="ECO:0000313" key="1">
    <source>
        <dbReference type="EMBL" id="MBX40164.1"/>
    </source>
</evidence>
<accession>A0A2P2NCI9</accession>
<organism evidence="1">
    <name type="scientific">Rhizophora mucronata</name>
    <name type="common">Asiatic mangrove</name>
    <dbReference type="NCBI Taxonomy" id="61149"/>
    <lineage>
        <taxon>Eukaryota</taxon>
        <taxon>Viridiplantae</taxon>
        <taxon>Streptophyta</taxon>
        <taxon>Embryophyta</taxon>
        <taxon>Tracheophyta</taxon>
        <taxon>Spermatophyta</taxon>
        <taxon>Magnoliopsida</taxon>
        <taxon>eudicotyledons</taxon>
        <taxon>Gunneridae</taxon>
        <taxon>Pentapetalae</taxon>
        <taxon>rosids</taxon>
        <taxon>fabids</taxon>
        <taxon>Malpighiales</taxon>
        <taxon>Rhizophoraceae</taxon>
        <taxon>Rhizophora</taxon>
    </lineage>
</organism>